<dbReference type="Proteomes" id="UP000565286">
    <property type="component" value="Unassembled WGS sequence"/>
</dbReference>
<organism evidence="1 2">
    <name type="scientific">Rhizobium skierniewicense</name>
    <dbReference type="NCBI Taxonomy" id="984260"/>
    <lineage>
        <taxon>Bacteria</taxon>
        <taxon>Pseudomonadati</taxon>
        <taxon>Pseudomonadota</taxon>
        <taxon>Alphaproteobacteria</taxon>
        <taxon>Hyphomicrobiales</taxon>
        <taxon>Rhizobiaceae</taxon>
        <taxon>Rhizobium/Agrobacterium group</taxon>
        <taxon>Rhizobium</taxon>
    </lineage>
</organism>
<reference evidence="1 2" key="1">
    <citation type="submission" date="2020-08" db="EMBL/GenBank/DDBJ databases">
        <title>Genomic Encyclopedia of Type Strains, Phase IV (KMG-IV): sequencing the most valuable type-strain genomes for metagenomic binning, comparative biology and taxonomic classification.</title>
        <authorList>
            <person name="Goeker M."/>
        </authorList>
    </citation>
    <scope>NUCLEOTIDE SEQUENCE [LARGE SCALE GENOMIC DNA]</scope>
    <source>
        <strain evidence="1 2">DSM 26438</strain>
    </source>
</reference>
<name>A0A7W6C2Z5_9HYPH</name>
<evidence type="ECO:0000313" key="1">
    <source>
        <dbReference type="EMBL" id="MBB3944768.1"/>
    </source>
</evidence>
<sequence>MTTQPFALVEANFADGTYKFGLMWPLATEWSGRSIAACMASLAPFQASGRHGVLYG</sequence>
<dbReference type="RefSeq" id="WP_183893994.1">
    <property type="nucleotide sequence ID" value="NZ_JACIDV010000002.1"/>
</dbReference>
<evidence type="ECO:0000313" key="2">
    <source>
        <dbReference type="Proteomes" id="UP000565286"/>
    </source>
</evidence>
<proteinExistence type="predicted"/>
<protein>
    <submittedName>
        <fullName evidence="1">Uncharacterized protein</fullName>
    </submittedName>
</protein>
<dbReference type="EMBL" id="JACIDV010000002">
    <property type="protein sequence ID" value="MBB3944768.1"/>
    <property type="molecule type" value="Genomic_DNA"/>
</dbReference>
<accession>A0A7W6C2Z5</accession>
<keyword evidence="2" id="KW-1185">Reference proteome</keyword>
<comment type="caution">
    <text evidence="1">The sequence shown here is derived from an EMBL/GenBank/DDBJ whole genome shotgun (WGS) entry which is preliminary data.</text>
</comment>
<dbReference type="AlphaFoldDB" id="A0A7W6C2Z5"/>
<gene>
    <name evidence="1" type="ORF">GGQ73_000693</name>
</gene>